<dbReference type="AlphaFoldDB" id="A0AA35T7H8"/>
<proteinExistence type="inferred from homology"/>
<dbReference type="CDD" id="cd00555">
    <property type="entry name" value="Maf"/>
    <property type="match status" value="1"/>
</dbReference>
<dbReference type="EMBL" id="CASHTH010003248">
    <property type="protein sequence ID" value="CAI8042241.1"/>
    <property type="molecule type" value="Genomic_DNA"/>
</dbReference>
<name>A0AA35T7H8_GEOBA</name>
<comment type="caution">
    <text evidence="4">The sequence shown here is derived from an EMBL/GenBank/DDBJ whole genome shotgun (WGS) entry which is preliminary data.</text>
</comment>
<dbReference type="Gene3D" id="3.90.950.10">
    <property type="match status" value="1"/>
</dbReference>
<dbReference type="Pfam" id="PF02545">
    <property type="entry name" value="Maf"/>
    <property type="match status" value="1"/>
</dbReference>
<keyword evidence="5" id="KW-1185">Reference proteome</keyword>
<organism evidence="4 5">
    <name type="scientific">Geodia barretti</name>
    <name type="common">Barrett's horny sponge</name>
    <dbReference type="NCBI Taxonomy" id="519541"/>
    <lineage>
        <taxon>Eukaryota</taxon>
        <taxon>Metazoa</taxon>
        <taxon>Porifera</taxon>
        <taxon>Demospongiae</taxon>
        <taxon>Heteroscleromorpha</taxon>
        <taxon>Tetractinellida</taxon>
        <taxon>Astrophorina</taxon>
        <taxon>Geodiidae</taxon>
        <taxon>Geodia</taxon>
    </lineage>
</organism>
<dbReference type="PANTHER" id="PTHR43213:SF5">
    <property type="entry name" value="BIFUNCTIONAL DTTP_UTP PYROPHOSPHATASE_METHYLTRANSFERASE PROTEIN-RELATED"/>
    <property type="match status" value="1"/>
</dbReference>
<protein>
    <submittedName>
        <fullName evidence="4">dTTP/UTP pyrophosphatase</fullName>
    </submittedName>
</protein>
<evidence type="ECO:0000256" key="3">
    <source>
        <dbReference type="SAM" id="MobiDB-lite"/>
    </source>
</evidence>
<evidence type="ECO:0000313" key="4">
    <source>
        <dbReference type="EMBL" id="CAI8042241.1"/>
    </source>
</evidence>
<evidence type="ECO:0000313" key="5">
    <source>
        <dbReference type="Proteomes" id="UP001174909"/>
    </source>
</evidence>
<dbReference type="HAMAP" id="MF_00528">
    <property type="entry name" value="Maf"/>
    <property type="match status" value="1"/>
</dbReference>
<dbReference type="GO" id="GO:0047429">
    <property type="term" value="F:nucleoside triphosphate diphosphatase activity"/>
    <property type="evidence" value="ECO:0007669"/>
    <property type="project" value="InterPro"/>
</dbReference>
<dbReference type="SUPFAM" id="SSF52972">
    <property type="entry name" value="ITPase-like"/>
    <property type="match status" value="1"/>
</dbReference>
<gene>
    <name evidence="4" type="ORF">GBAR_LOCUS23465</name>
</gene>
<feature type="region of interest" description="Disordered" evidence="3">
    <location>
        <begin position="234"/>
        <end position="255"/>
    </location>
</feature>
<dbReference type="InterPro" id="IPR003697">
    <property type="entry name" value="Maf-like"/>
</dbReference>
<accession>A0AA35T7H8</accession>
<sequence length="255" mass="27079">MFPQTHHIECVATLSLKPDTSRIILASASPRRRELLGGLGIQFDVAPSNIPEDQLPGETPTDMVRRLSREKALASAAADNGQHGYFIAADSTVVLDGESIAKPLDVDDARAMLRRLWGTQHQVVTGMTILDASTGRCITESMSADVAMREFTDAEMESSIASGTPMDKAGAYAIQDDEFRPASMLNGCYPNVMGLPVCRVVEILAELGCSTPDWADMTVPHGCLGKCPFQSGDTSPGSGATQRSAGATQCSGGMR</sequence>
<keyword evidence="2" id="KW-0378">Hydrolase</keyword>
<reference evidence="4" key="1">
    <citation type="submission" date="2023-03" db="EMBL/GenBank/DDBJ databases">
        <authorList>
            <person name="Steffen K."/>
            <person name="Cardenas P."/>
        </authorList>
    </citation>
    <scope>NUCLEOTIDE SEQUENCE</scope>
</reference>
<comment type="cofactor">
    <cofactor evidence="1">
        <name>a divalent metal cation</name>
        <dbReference type="ChEBI" id="CHEBI:60240"/>
    </cofactor>
</comment>
<evidence type="ECO:0000256" key="1">
    <source>
        <dbReference type="ARBA" id="ARBA00001968"/>
    </source>
</evidence>
<dbReference type="Proteomes" id="UP001174909">
    <property type="component" value="Unassembled WGS sequence"/>
</dbReference>
<dbReference type="PANTHER" id="PTHR43213">
    <property type="entry name" value="BIFUNCTIONAL DTTP/UTP PYROPHOSPHATASE/METHYLTRANSFERASE PROTEIN-RELATED"/>
    <property type="match status" value="1"/>
</dbReference>
<dbReference type="InterPro" id="IPR029001">
    <property type="entry name" value="ITPase-like_fam"/>
</dbReference>
<dbReference type="NCBIfam" id="TIGR00172">
    <property type="entry name" value="maf"/>
    <property type="match status" value="1"/>
</dbReference>
<evidence type="ECO:0000256" key="2">
    <source>
        <dbReference type="ARBA" id="ARBA00022801"/>
    </source>
</evidence>